<dbReference type="STRING" id="33097.A0A150GH15"/>
<feature type="domain" description="Peptidase M11 gametolysin" evidence="1">
    <location>
        <begin position="172"/>
        <end position="356"/>
    </location>
</feature>
<keyword evidence="3" id="KW-1185">Reference proteome</keyword>
<sequence length="377" mass="39360">MVMLASVVRSRAASTPGCVKKLQGQLALVDMHEAGQEFVLVGDGGKITPLAARGVKPPKKDKDGNDVELGAVVELSCPTDPVTGQCSYIDSNDTALIRGAATPTAVGKPISQKLLVMIIDYSGTCGQAANLTEADARALYLGAAGDGSGGHALKFEQCSYGSFTINATAFTAIRALLGTAAFFDFSHYTYVLPPGYESICRWSGLALLPGKQTWLQTSSYGVRRWATVMQETIHNYGLWHSWQNGVEYEDASTSMGRGNACPNAAEISRMGWASPAASGGSLNATSMPAGAAVTFSLPATYLTGSGNYLRVRPNWLASYGSALTAKNVYIALRVGRVGDAALSTSYAPRVNVHEAAIAAPASAAQPKATGTPVLPQA</sequence>
<protein>
    <recommendedName>
        <fullName evidence="1">Peptidase M11 gametolysin domain-containing protein</fullName>
    </recommendedName>
</protein>
<comment type="caution">
    <text evidence="2">The sequence shown here is derived from an EMBL/GenBank/DDBJ whole genome shotgun (WGS) entry which is preliminary data.</text>
</comment>
<dbReference type="OrthoDB" id="540537at2759"/>
<name>A0A150GH15_GONPE</name>
<dbReference type="InterPro" id="IPR008752">
    <property type="entry name" value="Peptidase_M11"/>
</dbReference>
<evidence type="ECO:0000259" key="1">
    <source>
        <dbReference type="Pfam" id="PF05548"/>
    </source>
</evidence>
<organism evidence="2 3">
    <name type="scientific">Gonium pectorale</name>
    <name type="common">Green alga</name>
    <dbReference type="NCBI Taxonomy" id="33097"/>
    <lineage>
        <taxon>Eukaryota</taxon>
        <taxon>Viridiplantae</taxon>
        <taxon>Chlorophyta</taxon>
        <taxon>core chlorophytes</taxon>
        <taxon>Chlorophyceae</taxon>
        <taxon>CS clade</taxon>
        <taxon>Chlamydomonadales</taxon>
        <taxon>Volvocaceae</taxon>
        <taxon>Gonium</taxon>
    </lineage>
</organism>
<evidence type="ECO:0000313" key="2">
    <source>
        <dbReference type="EMBL" id="KXZ49083.1"/>
    </source>
</evidence>
<dbReference type="EMBL" id="LSYV01000024">
    <property type="protein sequence ID" value="KXZ49083.1"/>
    <property type="molecule type" value="Genomic_DNA"/>
</dbReference>
<accession>A0A150GH15</accession>
<dbReference type="AlphaFoldDB" id="A0A150GH15"/>
<dbReference type="Pfam" id="PF05548">
    <property type="entry name" value="Peptidase_M11"/>
    <property type="match status" value="1"/>
</dbReference>
<reference evidence="3" key="1">
    <citation type="journal article" date="2016" name="Nat. Commun.">
        <title>The Gonium pectorale genome demonstrates co-option of cell cycle regulation during the evolution of multicellularity.</title>
        <authorList>
            <person name="Hanschen E.R."/>
            <person name="Marriage T.N."/>
            <person name="Ferris P.J."/>
            <person name="Hamaji T."/>
            <person name="Toyoda A."/>
            <person name="Fujiyama A."/>
            <person name="Neme R."/>
            <person name="Noguchi H."/>
            <person name="Minakuchi Y."/>
            <person name="Suzuki M."/>
            <person name="Kawai-Toyooka H."/>
            <person name="Smith D.R."/>
            <person name="Sparks H."/>
            <person name="Anderson J."/>
            <person name="Bakaric R."/>
            <person name="Luria V."/>
            <person name="Karger A."/>
            <person name="Kirschner M.W."/>
            <person name="Durand P.M."/>
            <person name="Michod R.E."/>
            <person name="Nozaki H."/>
            <person name="Olson B.J."/>
        </authorList>
    </citation>
    <scope>NUCLEOTIDE SEQUENCE [LARGE SCALE GENOMIC DNA]</scope>
    <source>
        <strain evidence="3">NIES-2863</strain>
    </source>
</reference>
<evidence type="ECO:0000313" key="3">
    <source>
        <dbReference type="Proteomes" id="UP000075714"/>
    </source>
</evidence>
<dbReference type="Proteomes" id="UP000075714">
    <property type="component" value="Unassembled WGS sequence"/>
</dbReference>
<gene>
    <name evidence="2" type="ORF">GPECTOR_23g167</name>
</gene>
<proteinExistence type="predicted"/>